<reference evidence="2 3" key="1">
    <citation type="journal article" date="2019" name="Int. J. Syst. Evol. Microbiol.">
        <title>The Global Catalogue of Microorganisms (GCM) 10K type strain sequencing project: providing services to taxonomists for standard genome sequencing and annotation.</title>
        <authorList>
            <consortium name="The Broad Institute Genomics Platform"/>
            <consortium name="The Broad Institute Genome Sequencing Center for Infectious Disease"/>
            <person name="Wu L."/>
            <person name="Ma J."/>
        </authorList>
    </citation>
    <scope>NUCLEOTIDE SEQUENCE [LARGE SCALE GENOMIC DNA]</scope>
    <source>
        <strain evidence="2 3">JCM 16009</strain>
    </source>
</reference>
<accession>A0ABN2MZK8</accession>
<dbReference type="RefSeq" id="WP_344415358.1">
    <property type="nucleotide sequence ID" value="NZ_BAAAQK010000005.1"/>
</dbReference>
<feature type="domain" description="DUF4873" evidence="1">
    <location>
        <begin position="3"/>
        <end position="86"/>
    </location>
</feature>
<protein>
    <submittedName>
        <fullName evidence="2">DUF4873 domain-containing protein</fullName>
    </submittedName>
</protein>
<dbReference type="EMBL" id="BAAAQK010000005">
    <property type="protein sequence ID" value="GAA1842990.1"/>
    <property type="molecule type" value="Genomic_DNA"/>
</dbReference>
<dbReference type="Proteomes" id="UP001500449">
    <property type="component" value="Unassembled WGS sequence"/>
</dbReference>
<proteinExistence type="predicted"/>
<name>A0ABN2MZK8_9PSEU</name>
<dbReference type="InterPro" id="IPR032371">
    <property type="entry name" value="DUF4873"/>
</dbReference>
<sequence length="93" mass="9906">MDDEDYAGPATLTVGARTVEVRVRLIARTEPQDGRVHWFGRTEATTALEAGDVIVTTPVGSAAGRIGDVDLWGRYRLAGVGTPPFPCPEPPSD</sequence>
<evidence type="ECO:0000313" key="2">
    <source>
        <dbReference type="EMBL" id="GAA1842990.1"/>
    </source>
</evidence>
<comment type="caution">
    <text evidence="2">The sequence shown here is derived from an EMBL/GenBank/DDBJ whole genome shotgun (WGS) entry which is preliminary data.</text>
</comment>
<evidence type="ECO:0000313" key="3">
    <source>
        <dbReference type="Proteomes" id="UP001500449"/>
    </source>
</evidence>
<evidence type="ECO:0000259" key="1">
    <source>
        <dbReference type="Pfam" id="PF16170"/>
    </source>
</evidence>
<keyword evidence="3" id="KW-1185">Reference proteome</keyword>
<organism evidence="2 3">
    <name type="scientific">Pseudonocardia ailaonensis</name>
    <dbReference type="NCBI Taxonomy" id="367279"/>
    <lineage>
        <taxon>Bacteria</taxon>
        <taxon>Bacillati</taxon>
        <taxon>Actinomycetota</taxon>
        <taxon>Actinomycetes</taxon>
        <taxon>Pseudonocardiales</taxon>
        <taxon>Pseudonocardiaceae</taxon>
        <taxon>Pseudonocardia</taxon>
    </lineage>
</organism>
<dbReference type="Pfam" id="PF16170">
    <property type="entry name" value="DUF4873"/>
    <property type="match status" value="1"/>
</dbReference>
<gene>
    <name evidence="2" type="ORF">GCM10009836_23000</name>
</gene>